<sequence length="329" mass="35641">MTDVQDRNVTDDERDEHNERNGSQVDIVPLDAPGMRSPIEAPDFDELIRPVELKRRRPPLPTIIGTIVAVIAVIAVVVALIVLKPFSAVRASDYSTAAQQTSTMAKQYAATSAAVDDAFKFLYAQGVSYDASKEQTLKAQASKLGKSVDAFADLRAAKDPDVLAAYTVYATQAKHFVRLSENLADSAQPLSAMVTACGKTPSGTMYDADFITNYEQYIATCKAAVEPLDDAKAQVVSEFSSTLGRTLDQMTAIINQMKAIGDPSSYSSSSDQGKQLKDLSSQLVDLDTSYGALNTLQEQLRQSRENADPTALLDKLNVAIQQGYQRNGK</sequence>
<keyword evidence="2" id="KW-0812">Transmembrane</keyword>
<dbReference type="AlphaFoldDB" id="A0A087ACM5"/>
<reference evidence="3 4" key="1">
    <citation type="submission" date="2014-03" db="EMBL/GenBank/DDBJ databases">
        <title>Genomics of Bifidobacteria.</title>
        <authorList>
            <person name="Ventura M."/>
            <person name="Milani C."/>
            <person name="Lugli G.A."/>
        </authorList>
    </citation>
    <scope>NUCLEOTIDE SEQUENCE [LARGE SCALE GENOMIC DNA]</scope>
    <source>
        <strain evidence="3 4">DSM 23973</strain>
    </source>
</reference>
<gene>
    <name evidence="3" type="ORF">BCAL_0119</name>
</gene>
<dbReference type="EMBL" id="JGYS01000001">
    <property type="protein sequence ID" value="KFI56525.1"/>
    <property type="molecule type" value="Genomic_DNA"/>
</dbReference>
<feature type="compositionally biased region" description="Basic and acidic residues" evidence="1">
    <location>
        <begin position="1"/>
        <end position="20"/>
    </location>
</feature>
<keyword evidence="2" id="KW-0472">Membrane</keyword>
<feature type="region of interest" description="Disordered" evidence="1">
    <location>
        <begin position="1"/>
        <end position="32"/>
    </location>
</feature>
<dbReference type="OrthoDB" id="3233721at2"/>
<dbReference type="eggNOG" id="ENOG5033B2S">
    <property type="taxonomic scope" value="Bacteria"/>
</dbReference>
<dbReference type="RefSeq" id="WP_043167654.1">
    <property type="nucleotide sequence ID" value="NZ_JDUV01000032.1"/>
</dbReference>
<evidence type="ECO:0000313" key="4">
    <source>
        <dbReference type="Proteomes" id="UP000029072"/>
    </source>
</evidence>
<evidence type="ECO:0000256" key="1">
    <source>
        <dbReference type="SAM" id="MobiDB-lite"/>
    </source>
</evidence>
<dbReference type="STRING" id="1437609.BCAL_0119"/>
<keyword evidence="2" id="KW-1133">Transmembrane helix</keyword>
<evidence type="ECO:0000313" key="3">
    <source>
        <dbReference type="EMBL" id="KFI56525.1"/>
    </source>
</evidence>
<protein>
    <submittedName>
        <fullName evidence="3">Uncharacterized protein</fullName>
    </submittedName>
</protein>
<name>A0A087ACM5_9BIFI</name>
<comment type="caution">
    <text evidence="3">The sequence shown here is derived from an EMBL/GenBank/DDBJ whole genome shotgun (WGS) entry which is preliminary data.</text>
</comment>
<accession>A0A087ACM5</accession>
<dbReference type="Proteomes" id="UP000029072">
    <property type="component" value="Unassembled WGS sequence"/>
</dbReference>
<feature type="transmembrane region" description="Helical" evidence="2">
    <location>
        <begin position="63"/>
        <end position="83"/>
    </location>
</feature>
<evidence type="ECO:0000256" key="2">
    <source>
        <dbReference type="SAM" id="Phobius"/>
    </source>
</evidence>
<proteinExistence type="predicted"/>
<organism evidence="3 4">
    <name type="scientific">Bifidobacterium callitrichos DSM 23973</name>
    <dbReference type="NCBI Taxonomy" id="1437609"/>
    <lineage>
        <taxon>Bacteria</taxon>
        <taxon>Bacillati</taxon>
        <taxon>Actinomycetota</taxon>
        <taxon>Actinomycetes</taxon>
        <taxon>Bifidobacteriales</taxon>
        <taxon>Bifidobacteriaceae</taxon>
        <taxon>Bifidobacterium</taxon>
    </lineage>
</organism>